<dbReference type="InterPro" id="IPR036412">
    <property type="entry name" value="HAD-like_sf"/>
</dbReference>
<dbReference type="InterPro" id="IPR023198">
    <property type="entry name" value="PGP-like_dom2"/>
</dbReference>
<dbReference type="InterPro" id="IPR050155">
    <property type="entry name" value="HAD-like_hydrolase_sf"/>
</dbReference>
<evidence type="ECO:0000313" key="2">
    <source>
        <dbReference type="Proteomes" id="UP001501319"/>
    </source>
</evidence>
<sequence>MRRTAIPAAAIGYLAQMTDTILFDIDGTLVDTNYHHAVAWFRAFRRYDVTVPVWRIHRAIGMGGDRLVSAVAGEHVEAQYGDQVRTAWKEEFDPMLGEVEPFDGARDVLVAVKDLGHRLVLASSGAREHVEHYVEMLGFEKIGDRWISGDDAPATKPDPQLLLVALDGFDDGRAVMIGDSVWDCEAAKRINVPCVALRAGGFGADELKSAGAARVYDSLTELLVFLDDLPLGEVIRPKPVDHR</sequence>
<dbReference type="PANTHER" id="PTHR43434">
    <property type="entry name" value="PHOSPHOGLYCOLATE PHOSPHATASE"/>
    <property type="match status" value="1"/>
</dbReference>
<dbReference type="InterPro" id="IPR023214">
    <property type="entry name" value="HAD_sf"/>
</dbReference>
<dbReference type="SFLD" id="SFLDG01129">
    <property type="entry name" value="C1.5:_HAD__Beta-PGM__Phosphata"/>
    <property type="match status" value="1"/>
</dbReference>
<keyword evidence="1" id="KW-0378">Hydrolase</keyword>
<dbReference type="Gene3D" id="1.10.150.240">
    <property type="entry name" value="Putative phosphatase, domain 2"/>
    <property type="match status" value="1"/>
</dbReference>
<organism evidence="1 2">
    <name type="scientific">Kribbella alba</name>
    <dbReference type="NCBI Taxonomy" id="190197"/>
    <lineage>
        <taxon>Bacteria</taxon>
        <taxon>Bacillati</taxon>
        <taxon>Actinomycetota</taxon>
        <taxon>Actinomycetes</taxon>
        <taxon>Propionibacteriales</taxon>
        <taxon>Kribbellaceae</taxon>
        <taxon>Kribbella</taxon>
    </lineage>
</organism>
<dbReference type="EMBL" id="BAAANE010000002">
    <property type="protein sequence ID" value="GAA1621681.1"/>
    <property type="molecule type" value="Genomic_DNA"/>
</dbReference>
<keyword evidence="2" id="KW-1185">Reference proteome</keyword>
<dbReference type="InterPro" id="IPR006439">
    <property type="entry name" value="HAD-SF_hydro_IA"/>
</dbReference>
<proteinExistence type="predicted"/>
<protein>
    <submittedName>
        <fullName evidence="1">HAD family hydrolase</fullName>
    </submittedName>
</protein>
<dbReference type="GO" id="GO:0016787">
    <property type="term" value="F:hydrolase activity"/>
    <property type="evidence" value="ECO:0007669"/>
    <property type="project" value="UniProtKB-KW"/>
</dbReference>
<dbReference type="Pfam" id="PF00702">
    <property type="entry name" value="Hydrolase"/>
    <property type="match status" value="1"/>
</dbReference>
<dbReference type="Gene3D" id="3.40.50.1000">
    <property type="entry name" value="HAD superfamily/HAD-like"/>
    <property type="match status" value="1"/>
</dbReference>
<comment type="caution">
    <text evidence="1">The sequence shown here is derived from an EMBL/GenBank/DDBJ whole genome shotgun (WGS) entry which is preliminary data.</text>
</comment>
<gene>
    <name evidence="1" type="ORF">GCM10009744_06050</name>
</gene>
<reference evidence="1 2" key="1">
    <citation type="journal article" date="2019" name="Int. J. Syst. Evol. Microbiol.">
        <title>The Global Catalogue of Microorganisms (GCM) 10K type strain sequencing project: providing services to taxonomists for standard genome sequencing and annotation.</title>
        <authorList>
            <consortium name="The Broad Institute Genomics Platform"/>
            <consortium name="The Broad Institute Genome Sequencing Center for Infectious Disease"/>
            <person name="Wu L."/>
            <person name="Ma J."/>
        </authorList>
    </citation>
    <scope>NUCLEOTIDE SEQUENCE [LARGE SCALE GENOMIC DNA]</scope>
    <source>
        <strain evidence="1 2">JCM 14306</strain>
    </source>
</reference>
<dbReference type="Proteomes" id="UP001501319">
    <property type="component" value="Unassembled WGS sequence"/>
</dbReference>
<dbReference type="SFLD" id="SFLDS00003">
    <property type="entry name" value="Haloacid_Dehalogenase"/>
    <property type="match status" value="1"/>
</dbReference>
<name>A0ABN2EXV7_9ACTN</name>
<evidence type="ECO:0000313" key="1">
    <source>
        <dbReference type="EMBL" id="GAA1621681.1"/>
    </source>
</evidence>
<accession>A0ABN2EXV7</accession>
<dbReference type="SUPFAM" id="SSF56784">
    <property type="entry name" value="HAD-like"/>
    <property type="match status" value="1"/>
</dbReference>
<dbReference type="PANTHER" id="PTHR43434:SF16">
    <property type="entry name" value="BLL8046 PROTEIN"/>
    <property type="match status" value="1"/>
</dbReference>
<dbReference type="NCBIfam" id="TIGR01549">
    <property type="entry name" value="HAD-SF-IA-v1"/>
    <property type="match status" value="1"/>
</dbReference>